<name>A0A2P5AX90_PARAD</name>
<dbReference type="EMBL" id="JXTB01000422">
    <property type="protein sequence ID" value="PON41147.1"/>
    <property type="molecule type" value="Genomic_DNA"/>
</dbReference>
<reference evidence="2" key="1">
    <citation type="submission" date="2016-06" db="EMBL/GenBank/DDBJ databases">
        <title>Parallel loss of symbiosis genes in relatives of nitrogen-fixing non-legume Parasponia.</title>
        <authorList>
            <person name="Van Velzen R."/>
            <person name="Holmer R."/>
            <person name="Bu F."/>
            <person name="Rutten L."/>
            <person name="Van Zeijl A."/>
            <person name="Liu W."/>
            <person name="Santuari L."/>
            <person name="Cao Q."/>
            <person name="Sharma T."/>
            <person name="Shen D."/>
            <person name="Roswanjaya Y."/>
            <person name="Wardhani T."/>
            <person name="Kalhor M.S."/>
            <person name="Jansen J."/>
            <person name="Van den Hoogen J."/>
            <person name="Gungor B."/>
            <person name="Hartog M."/>
            <person name="Hontelez J."/>
            <person name="Verver J."/>
            <person name="Yang W.-C."/>
            <person name="Schijlen E."/>
            <person name="Repin R."/>
            <person name="Schilthuizen M."/>
            <person name="Schranz E."/>
            <person name="Heidstra R."/>
            <person name="Miyata K."/>
            <person name="Fedorova E."/>
            <person name="Kohlen W."/>
            <person name="Bisseling T."/>
            <person name="Smit S."/>
            <person name="Geurts R."/>
        </authorList>
    </citation>
    <scope>NUCLEOTIDE SEQUENCE [LARGE SCALE GENOMIC DNA]</scope>
    <source>
        <strain evidence="2">cv. WU1-14</strain>
    </source>
</reference>
<comment type="caution">
    <text evidence="1">The sequence shown here is derived from an EMBL/GenBank/DDBJ whole genome shotgun (WGS) entry which is preliminary data.</text>
</comment>
<dbReference type="AlphaFoldDB" id="A0A2P5AX90"/>
<protein>
    <submittedName>
        <fullName evidence="1">Uncharacterized protein</fullName>
    </submittedName>
</protein>
<sequence length="103" mass="11722">MLCSPVFTDIQGCKLASDLKIELNLADKNNQLFSAADLSKLQVLDRGNGGTMYKVHHRCTCCHVGKIKWRSYVTEIFDDEMLSHYCLSFSYVFQFSGSGRFKI</sequence>
<evidence type="ECO:0000313" key="2">
    <source>
        <dbReference type="Proteomes" id="UP000237105"/>
    </source>
</evidence>
<dbReference type="Proteomes" id="UP000237105">
    <property type="component" value="Unassembled WGS sequence"/>
</dbReference>
<gene>
    <name evidence="1" type="ORF">PanWU01x14_292190</name>
</gene>
<keyword evidence="2" id="KW-1185">Reference proteome</keyword>
<evidence type="ECO:0000313" key="1">
    <source>
        <dbReference type="EMBL" id="PON41147.1"/>
    </source>
</evidence>
<accession>A0A2P5AX90</accession>
<proteinExistence type="predicted"/>
<organism evidence="1 2">
    <name type="scientific">Parasponia andersonii</name>
    <name type="common">Sponia andersonii</name>
    <dbReference type="NCBI Taxonomy" id="3476"/>
    <lineage>
        <taxon>Eukaryota</taxon>
        <taxon>Viridiplantae</taxon>
        <taxon>Streptophyta</taxon>
        <taxon>Embryophyta</taxon>
        <taxon>Tracheophyta</taxon>
        <taxon>Spermatophyta</taxon>
        <taxon>Magnoliopsida</taxon>
        <taxon>eudicotyledons</taxon>
        <taxon>Gunneridae</taxon>
        <taxon>Pentapetalae</taxon>
        <taxon>rosids</taxon>
        <taxon>fabids</taxon>
        <taxon>Rosales</taxon>
        <taxon>Cannabaceae</taxon>
        <taxon>Parasponia</taxon>
    </lineage>
</organism>